<dbReference type="AlphaFoldDB" id="A0AAN9G850"/>
<evidence type="ECO:0000313" key="6">
    <source>
        <dbReference type="Proteomes" id="UP001374579"/>
    </source>
</evidence>
<feature type="compositionally biased region" description="Low complexity" evidence="1">
    <location>
        <begin position="181"/>
        <end position="201"/>
    </location>
</feature>
<dbReference type="CDD" id="cd00037">
    <property type="entry name" value="CLECT"/>
    <property type="match status" value="1"/>
</dbReference>
<reference evidence="5 6" key="1">
    <citation type="submission" date="2024-02" db="EMBL/GenBank/DDBJ databases">
        <title>Chromosome-scale genome assembly of the rough periwinkle Littorina saxatilis.</title>
        <authorList>
            <person name="De Jode A."/>
            <person name="Faria R."/>
            <person name="Formenti G."/>
            <person name="Sims Y."/>
            <person name="Smith T.P."/>
            <person name="Tracey A."/>
            <person name="Wood J.M.D."/>
            <person name="Zagrodzka Z.B."/>
            <person name="Johannesson K."/>
            <person name="Butlin R.K."/>
            <person name="Leder E.H."/>
        </authorList>
    </citation>
    <scope>NUCLEOTIDE SEQUENCE [LARGE SCALE GENOMIC DNA]</scope>
    <source>
        <strain evidence="5">Snail1</strain>
        <tissue evidence="5">Muscle</tissue>
    </source>
</reference>
<feature type="transmembrane region" description="Helical" evidence="2">
    <location>
        <begin position="332"/>
        <end position="351"/>
    </location>
</feature>
<dbReference type="PROSITE" id="PS50041">
    <property type="entry name" value="C_TYPE_LECTIN_2"/>
    <property type="match status" value="1"/>
</dbReference>
<dbReference type="InterPro" id="IPR016187">
    <property type="entry name" value="CTDL_fold"/>
</dbReference>
<evidence type="ECO:0000313" key="5">
    <source>
        <dbReference type="EMBL" id="KAK7098134.1"/>
    </source>
</evidence>
<evidence type="ECO:0000256" key="2">
    <source>
        <dbReference type="SAM" id="Phobius"/>
    </source>
</evidence>
<feature type="signal peptide" evidence="3">
    <location>
        <begin position="1"/>
        <end position="26"/>
    </location>
</feature>
<protein>
    <recommendedName>
        <fullName evidence="4">C-type lectin domain-containing protein</fullName>
    </recommendedName>
</protein>
<feature type="chain" id="PRO_5042963094" description="C-type lectin domain-containing protein" evidence="3">
    <location>
        <begin position="27"/>
        <end position="409"/>
    </location>
</feature>
<dbReference type="Proteomes" id="UP001374579">
    <property type="component" value="Unassembled WGS sequence"/>
</dbReference>
<sequence>MTSRWSRGLGPGAVLCLSAIFNQAVSDSFLYYPLSTACFALSRQKRLRSDVQCPHGQQLATLDSRQQLDELKTAMANNGFYYVHVGVTYDNGSQSYVWSDGQRVDDAMWLLSKPPVNSVSKPCAALFLWLNTRLFAWKCDNTLRYLCRGDLAHGCSDVTPSSPVSSESSTDVQTATSQPIPSVQTSVTTVTSTPPTTVTSQGYPKTTVTSKAYPLTKATPQASPKSTVTYPPITMTSKAYLPTKMTSQASPKTTVTYPQTTVTSKTSQKAVTSGRRCVCRCQVRDALEAASEGDVQQRVSELRSALTVETAGLSSKVRSKTSAPDPRVSSRLTATVAILCVVIAFAVPVIMDLSDVIAFIVASLSAKVDVTQDQTIGASAAKADVMQDRQSERDKLNTSVLAAIRATEN</sequence>
<accession>A0AAN9G850</accession>
<keyword evidence="3" id="KW-0732">Signal</keyword>
<evidence type="ECO:0000256" key="1">
    <source>
        <dbReference type="SAM" id="MobiDB-lite"/>
    </source>
</evidence>
<dbReference type="Gene3D" id="3.10.100.10">
    <property type="entry name" value="Mannose-Binding Protein A, subunit A"/>
    <property type="match status" value="1"/>
</dbReference>
<feature type="domain" description="C-type lectin" evidence="4">
    <location>
        <begin position="34"/>
        <end position="148"/>
    </location>
</feature>
<dbReference type="InterPro" id="IPR016186">
    <property type="entry name" value="C-type_lectin-like/link_sf"/>
</dbReference>
<dbReference type="InterPro" id="IPR001304">
    <property type="entry name" value="C-type_lectin-like"/>
</dbReference>
<name>A0AAN9G850_9CAEN</name>
<evidence type="ECO:0000259" key="4">
    <source>
        <dbReference type="PROSITE" id="PS50041"/>
    </source>
</evidence>
<organism evidence="5 6">
    <name type="scientific">Littorina saxatilis</name>
    <dbReference type="NCBI Taxonomy" id="31220"/>
    <lineage>
        <taxon>Eukaryota</taxon>
        <taxon>Metazoa</taxon>
        <taxon>Spiralia</taxon>
        <taxon>Lophotrochozoa</taxon>
        <taxon>Mollusca</taxon>
        <taxon>Gastropoda</taxon>
        <taxon>Caenogastropoda</taxon>
        <taxon>Littorinimorpha</taxon>
        <taxon>Littorinoidea</taxon>
        <taxon>Littorinidae</taxon>
        <taxon>Littorina</taxon>
    </lineage>
</organism>
<keyword evidence="2" id="KW-1133">Transmembrane helix</keyword>
<keyword evidence="6" id="KW-1185">Reference proteome</keyword>
<dbReference type="SUPFAM" id="SSF56436">
    <property type="entry name" value="C-type lectin-like"/>
    <property type="match status" value="1"/>
</dbReference>
<feature type="region of interest" description="Disordered" evidence="1">
    <location>
        <begin position="157"/>
        <end position="203"/>
    </location>
</feature>
<evidence type="ECO:0000256" key="3">
    <source>
        <dbReference type="SAM" id="SignalP"/>
    </source>
</evidence>
<dbReference type="EMBL" id="JBAMIC010000012">
    <property type="protein sequence ID" value="KAK7098134.1"/>
    <property type="molecule type" value="Genomic_DNA"/>
</dbReference>
<gene>
    <name evidence="5" type="ORF">V1264_002494</name>
</gene>
<keyword evidence="2" id="KW-0472">Membrane</keyword>
<keyword evidence="2" id="KW-0812">Transmembrane</keyword>
<comment type="caution">
    <text evidence="5">The sequence shown here is derived from an EMBL/GenBank/DDBJ whole genome shotgun (WGS) entry which is preliminary data.</text>
</comment>
<proteinExistence type="predicted"/>
<feature type="compositionally biased region" description="Low complexity" evidence="1">
    <location>
        <begin position="157"/>
        <end position="171"/>
    </location>
</feature>